<keyword evidence="1" id="KW-0456">Lyase</keyword>
<dbReference type="AlphaFoldDB" id="A0A3Q9ETJ6"/>
<evidence type="ECO:0000313" key="2">
    <source>
        <dbReference type="Proteomes" id="UP000280298"/>
    </source>
</evidence>
<dbReference type="EMBL" id="CP034539">
    <property type="protein sequence ID" value="AZQ38780.1"/>
    <property type="molecule type" value="Genomic_DNA"/>
</dbReference>
<sequence length="147" mass="15718">MSEAVSATLRMRMGQKDARYGGNLVDGACILQLFGDVVTEITIQTDGDEGLLTGYSEVEFKAPVFAGDYVEVTGRLVGRSRLRRIVEFTARKYIAARYDLGGTRAEVLDEPLVVCRAVGTAVIPPAAARRRSSGAGKAAVAHVLEGE</sequence>
<gene>
    <name evidence="1" type="ORF">EJ357_39475</name>
</gene>
<protein>
    <submittedName>
        <fullName evidence="1">3-aminobutyryl-CoA ammonia lyase</fullName>
    </submittedName>
</protein>
<evidence type="ECO:0000313" key="1">
    <source>
        <dbReference type="EMBL" id="AZQ38780.1"/>
    </source>
</evidence>
<dbReference type="RefSeq" id="WP_126396433.1">
    <property type="nucleotide sequence ID" value="NZ_CP034539.1"/>
</dbReference>
<dbReference type="Proteomes" id="UP000280298">
    <property type="component" value="Chromosome"/>
</dbReference>
<accession>A0A3Q9ETJ6</accession>
<dbReference type="GO" id="GO:0016829">
    <property type="term" value="F:lyase activity"/>
    <property type="evidence" value="ECO:0007669"/>
    <property type="project" value="UniProtKB-KW"/>
</dbReference>
<name>A0A3Q9ETJ6_9ACTN</name>
<keyword evidence="2" id="KW-1185">Reference proteome</keyword>
<dbReference type="SUPFAM" id="SSF54637">
    <property type="entry name" value="Thioesterase/thiol ester dehydrase-isomerase"/>
    <property type="match status" value="1"/>
</dbReference>
<dbReference type="OrthoDB" id="5510361at2"/>
<dbReference type="Gene3D" id="3.10.129.10">
    <property type="entry name" value="Hotdog Thioesterase"/>
    <property type="match status" value="1"/>
</dbReference>
<dbReference type="KEGG" id="scya:EJ357_39475"/>
<proteinExistence type="predicted"/>
<dbReference type="InterPro" id="IPR029069">
    <property type="entry name" value="HotDog_dom_sf"/>
</dbReference>
<reference evidence="1 2" key="1">
    <citation type="journal article" date="2019" name="Int. J. Syst. Evol. Microbiol.">
        <title>Streptomyces cyaneochromogenes sp. nov., a blue pigment-producing actinomycete from manganese-contaminated soil.</title>
        <authorList>
            <person name="Tang X."/>
            <person name="Zhao J."/>
            <person name="Li K."/>
            <person name="Chen Z."/>
            <person name="Sun Y."/>
            <person name="Gao J."/>
        </authorList>
    </citation>
    <scope>NUCLEOTIDE SEQUENCE [LARGE SCALE GENOMIC DNA]</scope>
    <source>
        <strain evidence="1 2">MK-45</strain>
    </source>
</reference>
<organism evidence="1 2">
    <name type="scientific">Streptomyces cyaneochromogenes</name>
    <dbReference type="NCBI Taxonomy" id="2496836"/>
    <lineage>
        <taxon>Bacteria</taxon>
        <taxon>Bacillati</taxon>
        <taxon>Actinomycetota</taxon>
        <taxon>Actinomycetes</taxon>
        <taxon>Kitasatosporales</taxon>
        <taxon>Streptomycetaceae</taxon>
        <taxon>Streptomyces</taxon>
    </lineage>
</organism>